<dbReference type="Gene3D" id="2.60.120.620">
    <property type="entry name" value="q2cbj1_9rhob like domain"/>
    <property type="match status" value="1"/>
</dbReference>
<name>A0A382Y6D8_9ZZZZ</name>
<sequence length="211" mass="24400">MKVEAPFFVPIISDDCDFFNEIRKELVEVIMDIHKRDPYKIQGNFPNNIDLKHNLTESDGDFLKIKEKPVIKLRNWLLDKLLEAYSLIKIKSKEIVITDSWFHVTKKGGFHNLHTHPDTPLAGIIYVESGGSDEGNLWINPIFGYSHRISDMWCKPSFETKFMPGKLVFFPGWILHSAKPHKGSKNRIVISFNSTAIFHDDQIVHLSKLKK</sequence>
<dbReference type="EMBL" id="UINC01172996">
    <property type="protein sequence ID" value="SVD78351.1"/>
    <property type="molecule type" value="Genomic_DNA"/>
</dbReference>
<dbReference type="InterPro" id="IPR012668">
    <property type="entry name" value="CHP02466"/>
</dbReference>
<protein>
    <recommendedName>
        <fullName evidence="2">Fe2OG dioxygenase domain-containing protein</fullName>
    </recommendedName>
</protein>
<accession>A0A382Y6D8</accession>
<dbReference type="SUPFAM" id="SSF51197">
    <property type="entry name" value="Clavaminate synthase-like"/>
    <property type="match status" value="1"/>
</dbReference>
<dbReference type="Pfam" id="PF13759">
    <property type="entry name" value="2OG-FeII_Oxy_5"/>
    <property type="match status" value="1"/>
</dbReference>
<gene>
    <name evidence="1" type="ORF">METZ01_LOCUS431205</name>
</gene>
<evidence type="ECO:0008006" key="2">
    <source>
        <dbReference type="Google" id="ProtNLM"/>
    </source>
</evidence>
<proteinExistence type="predicted"/>
<dbReference type="AlphaFoldDB" id="A0A382Y6D8"/>
<evidence type="ECO:0000313" key="1">
    <source>
        <dbReference type="EMBL" id="SVD78351.1"/>
    </source>
</evidence>
<reference evidence="1" key="1">
    <citation type="submission" date="2018-05" db="EMBL/GenBank/DDBJ databases">
        <authorList>
            <person name="Lanie J.A."/>
            <person name="Ng W.-L."/>
            <person name="Kazmierczak K.M."/>
            <person name="Andrzejewski T.M."/>
            <person name="Davidsen T.M."/>
            <person name="Wayne K.J."/>
            <person name="Tettelin H."/>
            <person name="Glass J.I."/>
            <person name="Rusch D."/>
            <person name="Podicherti R."/>
            <person name="Tsui H.-C.T."/>
            <person name="Winkler M.E."/>
        </authorList>
    </citation>
    <scope>NUCLEOTIDE SEQUENCE</scope>
</reference>
<organism evidence="1">
    <name type="scientific">marine metagenome</name>
    <dbReference type="NCBI Taxonomy" id="408172"/>
    <lineage>
        <taxon>unclassified sequences</taxon>
        <taxon>metagenomes</taxon>
        <taxon>ecological metagenomes</taxon>
    </lineage>
</organism>